<comment type="similarity">
    <text evidence="2">Belongs to the thiamine-monophosphate kinase family.</text>
</comment>
<gene>
    <name evidence="2 5" type="primary">thiL</name>
    <name evidence="5" type="ORF">P2G67_04440</name>
</gene>
<feature type="domain" description="PurM-like N-terminal" evidence="3">
    <location>
        <begin position="28"/>
        <end position="139"/>
    </location>
</feature>
<comment type="pathway">
    <text evidence="2">Cofactor biosynthesis; thiamine diphosphate biosynthesis; thiamine diphosphate from thiamine phosphate: step 1/1.</text>
</comment>
<organism evidence="5 6">
    <name type="scientific">Aquibaculum arenosum</name>
    <dbReference type="NCBI Taxonomy" id="3032591"/>
    <lineage>
        <taxon>Bacteria</taxon>
        <taxon>Pseudomonadati</taxon>
        <taxon>Pseudomonadota</taxon>
        <taxon>Alphaproteobacteria</taxon>
        <taxon>Rhodospirillales</taxon>
        <taxon>Rhodovibrionaceae</taxon>
        <taxon>Aquibaculum</taxon>
    </lineage>
</organism>
<feature type="binding site" evidence="2">
    <location>
        <position position="53"/>
    </location>
    <ligand>
        <name>substrate</name>
    </ligand>
</feature>
<feature type="binding site" evidence="2">
    <location>
        <begin position="121"/>
        <end position="122"/>
    </location>
    <ligand>
        <name>ATP</name>
        <dbReference type="ChEBI" id="CHEBI:30616"/>
    </ligand>
</feature>
<dbReference type="PANTHER" id="PTHR30270">
    <property type="entry name" value="THIAMINE-MONOPHOSPHATE KINASE"/>
    <property type="match status" value="1"/>
</dbReference>
<accession>A0ABT5YJV0</accession>
<evidence type="ECO:0000259" key="3">
    <source>
        <dbReference type="Pfam" id="PF00586"/>
    </source>
</evidence>
<comment type="caution">
    <text evidence="2">Lacks conserved residue(s) required for the propagation of feature annotation.</text>
</comment>
<feature type="binding site" evidence="2">
    <location>
        <position position="148"/>
    </location>
    <ligand>
        <name>ATP</name>
        <dbReference type="ChEBI" id="CHEBI:30616"/>
    </ligand>
</feature>
<keyword evidence="2 5" id="KW-0808">Transferase</keyword>
<comment type="function">
    <text evidence="2">Catalyzes the ATP-dependent phosphorylation of thiamine-monophosphate (TMP) to form thiamine-pyrophosphate (TPP), the active form of vitamin B1.</text>
</comment>
<dbReference type="EMBL" id="JARHUD010000002">
    <property type="protein sequence ID" value="MDF2095220.1"/>
    <property type="molecule type" value="Genomic_DNA"/>
</dbReference>
<keyword evidence="2" id="KW-0547">Nucleotide-binding</keyword>
<keyword evidence="2" id="KW-0479">Metal-binding</keyword>
<evidence type="ECO:0000256" key="1">
    <source>
        <dbReference type="ARBA" id="ARBA00022977"/>
    </source>
</evidence>
<comment type="catalytic activity">
    <reaction evidence="2">
        <text>thiamine phosphate + ATP = thiamine diphosphate + ADP</text>
        <dbReference type="Rhea" id="RHEA:15913"/>
        <dbReference type="ChEBI" id="CHEBI:30616"/>
        <dbReference type="ChEBI" id="CHEBI:37575"/>
        <dbReference type="ChEBI" id="CHEBI:58937"/>
        <dbReference type="ChEBI" id="CHEBI:456216"/>
        <dbReference type="EC" id="2.7.4.16"/>
    </reaction>
</comment>
<feature type="binding site" evidence="2">
    <location>
        <position position="74"/>
    </location>
    <ligand>
        <name>Mg(2+)</name>
        <dbReference type="ChEBI" id="CHEBI:18420"/>
        <label>4</label>
    </ligand>
</feature>
<evidence type="ECO:0000256" key="2">
    <source>
        <dbReference type="HAMAP-Rule" id="MF_02128"/>
    </source>
</evidence>
<feature type="binding site" evidence="2">
    <location>
        <position position="46"/>
    </location>
    <ligand>
        <name>Mg(2+)</name>
        <dbReference type="ChEBI" id="CHEBI:18420"/>
        <label>1</label>
    </ligand>
</feature>
<dbReference type="Gene3D" id="3.90.650.10">
    <property type="entry name" value="PurM-like C-terminal domain"/>
    <property type="match status" value="1"/>
</dbReference>
<feature type="binding site" evidence="2">
    <location>
        <position position="122"/>
    </location>
    <ligand>
        <name>Mg(2+)</name>
        <dbReference type="ChEBI" id="CHEBI:18420"/>
        <label>1</label>
    </ligand>
</feature>
<protein>
    <recommendedName>
        <fullName evidence="2">Thiamine-monophosphate kinase</fullName>
        <shortName evidence="2">TMP kinase</shortName>
        <shortName evidence="2">Thiamine-phosphate kinase</shortName>
        <ecNumber evidence="2">2.7.4.16</ecNumber>
    </recommendedName>
</protein>
<comment type="miscellaneous">
    <text evidence="2">Reaction mechanism of ThiL seems to utilize a direct, inline transfer of the gamma-phosphate of ATP to TMP rather than a phosphorylated enzyme intermediate.</text>
</comment>
<sequence>MVRGEFDQIARYFAPLAAGAPGAFGLRNDAAVLSPPPGEELVVTLDTLVEGVHFLPEDPPDLLARKALRVNLSDLAAMGARPLGYLLSTAWSSRIDDAWIEGFTNGLAADQKTFGLHLLGGDTVKTPGPLTLSITAFGSLPRGGALTRSGAKTGDGLYVSGRIGDGALGLLALRGALRHLSLSEQEQLEQAYRLPEPRCSLGPALIGLANACLDVSDGLLADAAHLAEESGLQVIIEAPAVPLSDAAQAALAEDPELFTQVLTGGDDYELAFAIPPVEEPKIAVLSQELGLSLTRVGRFAEGAGVLILDRGGRPLTLEVRGWTHF</sequence>
<dbReference type="PANTHER" id="PTHR30270:SF0">
    <property type="entry name" value="THIAMINE-MONOPHOSPHATE KINASE"/>
    <property type="match status" value="1"/>
</dbReference>
<dbReference type="CDD" id="cd02194">
    <property type="entry name" value="ThiL"/>
    <property type="match status" value="1"/>
</dbReference>
<dbReference type="HAMAP" id="MF_02128">
    <property type="entry name" value="TMP_kinase"/>
    <property type="match status" value="1"/>
</dbReference>
<dbReference type="PIRSF" id="PIRSF005303">
    <property type="entry name" value="Thiam_monoph_kin"/>
    <property type="match status" value="1"/>
</dbReference>
<comment type="caution">
    <text evidence="5">The sequence shown here is derived from an EMBL/GenBank/DDBJ whole genome shotgun (WGS) entry which is preliminary data.</text>
</comment>
<keyword evidence="1 2" id="KW-0784">Thiamine biosynthesis</keyword>
<evidence type="ECO:0000313" key="6">
    <source>
        <dbReference type="Proteomes" id="UP001215503"/>
    </source>
</evidence>
<feature type="binding site" evidence="2">
    <location>
        <position position="217"/>
    </location>
    <ligand>
        <name>Mg(2+)</name>
        <dbReference type="ChEBI" id="CHEBI:18420"/>
        <label>5</label>
    </ligand>
</feature>
<feature type="binding site" evidence="2">
    <location>
        <position position="44"/>
    </location>
    <ligand>
        <name>Mg(2+)</name>
        <dbReference type="ChEBI" id="CHEBI:18420"/>
        <label>4</label>
    </ligand>
</feature>
<dbReference type="EC" id="2.7.4.16" evidence="2"/>
<feature type="domain" description="PurM-like C-terminal" evidence="4">
    <location>
        <begin position="152"/>
        <end position="303"/>
    </location>
</feature>
<keyword evidence="2" id="KW-0067">ATP-binding</keyword>
<dbReference type="InterPro" id="IPR036676">
    <property type="entry name" value="PurM-like_C_sf"/>
</dbReference>
<feature type="binding site" evidence="2">
    <location>
        <position position="74"/>
    </location>
    <ligand>
        <name>Mg(2+)</name>
        <dbReference type="ChEBI" id="CHEBI:18420"/>
        <label>2</label>
    </ligand>
</feature>
<dbReference type="NCBIfam" id="TIGR01379">
    <property type="entry name" value="thiL"/>
    <property type="match status" value="1"/>
</dbReference>
<feature type="binding site" evidence="2">
    <location>
        <position position="214"/>
    </location>
    <ligand>
        <name>Mg(2+)</name>
        <dbReference type="ChEBI" id="CHEBI:18420"/>
        <label>3</label>
    </ligand>
</feature>
<feature type="binding site" evidence="2">
    <location>
        <position position="266"/>
    </location>
    <ligand>
        <name>substrate</name>
    </ligand>
</feature>
<dbReference type="GO" id="GO:0009030">
    <property type="term" value="F:thiamine-phosphate kinase activity"/>
    <property type="evidence" value="ECO:0007669"/>
    <property type="project" value="UniProtKB-EC"/>
</dbReference>
<dbReference type="InterPro" id="IPR006283">
    <property type="entry name" value="ThiL-like"/>
</dbReference>
<dbReference type="SUPFAM" id="SSF56042">
    <property type="entry name" value="PurM C-terminal domain-like"/>
    <property type="match status" value="1"/>
</dbReference>
<evidence type="ECO:0000259" key="4">
    <source>
        <dbReference type="Pfam" id="PF02769"/>
    </source>
</evidence>
<dbReference type="Pfam" id="PF02769">
    <property type="entry name" value="AIRS_C"/>
    <property type="match status" value="1"/>
</dbReference>
<dbReference type="SUPFAM" id="SSF55326">
    <property type="entry name" value="PurM N-terminal domain-like"/>
    <property type="match status" value="1"/>
</dbReference>
<dbReference type="RefSeq" id="WP_275820434.1">
    <property type="nucleotide sequence ID" value="NZ_JARHUD010000002.1"/>
</dbReference>
<dbReference type="InterPro" id="IPR016188">
    <property type="entry name" value="PurM-like_N"/>
</dbReference>
<dbReference type="Proteomes" id="UP001215503">
    <property type="component" value="Unassembled WGS sequence"/>
</dbReference>
<feature type="binding site" evidence="2">
    <location>
        <position position="216"/>
    </location>
    <ligand>
        <name>ATP</name>
        <dbReference type="ChEBI" id="CHEBI:30616"/>
    </ligand>
</feature>
<dbReference type="Pfam" id="PF00586">
    <property type="entry name" value="AIRS"/>
    <property type="match status" value="1"/>
</dbReference>
<keyword evidence="2" id="KW-0460">Magnesium</keyword>
<dbReference type="InterPro" id="IPR036921">
    <property type="entry name" value="PurM-like_N_sf"/>
</dbReference>
<feature type="binding site" evidence="2">
    <location>
        <position position="322"/>
    </location>
    <ligand>
        <name>substrate</name>
    </ligand>
</feature>
<reference evidence="5 6" key="1">
    <citation type="submission" date="2023-03" db="EMBL/GenBank/DDBJ databases">
        <title>Fodinicurvata sp. CAU 1616 isolated from sea sendiment.</title>
        <authorList>
            <person name="Kim W."/>
        </authorList>
    </citation>
    <scope>NUCLEOTIDE SEQUENCE [LARGE SCALE GENOMIC DNA]</scope>
    <source>
        <strain evidence="5 6">CAU 1616</strain>
    </source>
</reference>
<evidence type="ECO:0000313" key="5">
    <source>
        <dbReference type="EMBL" id="MDF2095220.1"/>
    </source>
</evidence>
<name>A0ABT5YJV0_9PROT</name>
<feature type="binding site" evidence="2">
    <location>
        <position position="74"/>
    </location>
    <ligand>
        <name>Mg(2+)</name>
        <dbReference type="ChEBI" id="CHEBI:18420"/>
        <label>3</label>
    </ligand>
</feature>
<feature type="binding site" evidence="2">
    <location>
        <position position="29"/>
    </location>
    <ligand>
        <name>Mg(2+)</name>
        <dbReference type="ChEBI" id="CHEBI:18420"/>
        <label>4</label>
    </ligand>
</feature>
<keyword evidence="2 5" id="KW-0418">Kinase</keyword>
<keyword evidence="6" id="KW-1185">Reference proteome</keyword>
<feature type="binding site" evidence="2">
    <location>
        <position position="29"/>
    </location>
    <ligand>
        <name>Mg(2+)</name>
        <dbReference type="ChEBI" id="CHEBI:18420"/>
        <label>3</label>
    </ligand>
</feature>
<dbReference type="InterPro" id="IPR010918">
    <property type="entry name" value="PurM-like_C_dom"/>
</dbReference>
<dbReference type="Gene3D" id="3.30.1330.10">
    <property type="entry name" value="PurM-like, N-terminal domain"/>
    <property type="match status" value="1"/>
</dbReference>
<feature type="binding site" evidence="2">
    <location>
        <position position="46"/>
    </location>
    <ligand>
        <name>Mg(2+)</name>
        <dbReference type="ChEBI" id="CHEBI:18420"/>
        <label>2</label>
    </ligand>
</feature>
<proteinExistence type="inferred from homology"/>